<evidence type="ECO:0000256" key="3">
    <source>
        <dbReference type="ARBA" id="ARBA00023125"/>
    </source>
</evidence>
<dbReference type="PANTHER" id="PTHR30408">
    <property type="entry name" value="TYPE-1 RESTRICTION ENZYME ECOKI SPECIFICITY PROTEIN"/>
    <property type="match status" value="1"/>
</dbReference>
<dbReference type="EMBL" id="AGYV01000001">
    <property type="protein sequence ID" value="ENY88122.1"/>
    <property type="molecule type" value="Genomic_DNA"/>
</dbReference>
<dbReference type="Proteomes" id="UP000013051">
    <property type="component" value="Unassembled WGS sequence"/>
</dbReference>
<dbReference type="PANTHER" id="PTHR30408:SF12">
    <property type="entry name" value="TYPE I RESTRICTION ENZYME MJAVIII SPECIFICITY SUBUNIT"/>
    <property type="match status" value="1"/>
</dbReference>
<dbReference type="InterPro" id="IPR044946">
    <property type="entry name" value="Restrct_endonuc_typeI_TRD_sf"/>
</dbReference>
<dbReference type="GO" id="GO:0009307">
    <property type="term" value="P:DNA restriction-modification system"/>
    <property type="evidence" value="ECO:0007669"/>
    <property type="project" value="UniProtKB-KW"/>
</dbReference>
<reference evidence="5 6" key="1">
    <citation type="submission" date="2013-01" db="EMBL/GenBank/DDBJ databases">
        <title>The Genome Sequence of Clostridium innocuum 2959.</title>
        <authorList>
            <consortium name="The Broad Institute Genome Sequencing Platform"/>
            <person name="Earl A."/>
            <person name="Ward D."/>
            <person name="Feldgarden M."/>
            <person name="Gevers D."/>
            <person name="Courvalin P."/>
            <person name="Lambert T."/>
            <person name="Walker B."/>
            <person name="Young S.K."/>
            <person name="Zeng Q."/>
            <person name="Gargeya S."/>
            <person name="Fitzgerald M."/>
            <person name="Haas B."/>
            <person name="Abouelleil A."/>
            <person name="Alvarado L."/>
            <person name="Arachchi H.M."/>
            <person name="Berlin A.M."/>
            <person name="Chapman S.B."/>
            <person name="Dewar J."/>
            <person name="Goldberg J."/>
            <person name="Griggs A."/>
            <person name="Gujja S."/>
            <person name="Hansen M."/>
            <person name="Howarth C."/>
            <person name="Imamovic A."/>
            <person name="Larimer J."/>
            <person name="McCowan C."/>
            <person name="Murphy C."/>
            <person name="Neiman D."/>
            <person name="Pearson M."/>
            <person name="Priest M."/>
            <person name="Roberts A."/>
            <person name="Saif S."/>
            <person name="Shea T."/>
            <person name="Sisk P."/>
            <person name="Sykes S."/>
            <person name="Wortman J."/>
            <person name="Nusbaum C."/>
            <person name="Birren B."/>
        </authorList>
    </citation>
    <scope>NUCLEOTIDE SEQUENCE [LARGE SCALE GENOMIC DNA]</scope>
    <source>
        <strain evidence="5 6">2959</strain>
    </source>
</reference>
<comment type="caution">
    <text evidence="5">The sequence shown here is derived from an EMBL/GenBank/DDBJ whole genome shotgun (WGS) entry which is preliminary data.</text>
</comment>
<dbReference type="CDD" id="cd16961">
    <property type="entry name" value="RMtype1_S_TRD-CR_like"/>
    <property type="match status" value="1"/>
</dbReference>
<proteinExistence type="inferred from homology"/>
<dbReference type="Pfam" id="PF01420">
    <property type="entry name" value="Methylase_S"/>
    <property type="match status" value="1"/>
</dbReference>
<name>N9WKR0_CLOIN</name>
<keyword evidence="2" id="KW-0680">Restriction system</keyword>
<dbReference type="Gene3D" id="3.90.220.20">
    <property type="entry name" value="DNA methylase specificity domains"/>
    <property type="match status" value="1"/>
</dbReference>
<sequence length="211" mass="24754">MRFFSRKYIFSYLYKLLCKKQIAASYSLSWEQRKLSEITDKVTEKNAGLQYVETFTNSAEFGIISQRDFFDHDIAKLGSLDGYYIVKNEDFVYNPRISTSAPVGPINRNKLGRTGVMSPLYTVFRPHDIDTTYLEYFFKCGYWHSFMNFNGDSGARSDRFSIRDNVFFQMPIPIPDIDEQRKIGELLTCLDNLIALHQRKWKRINFAVHTD</sequence>
<comment type="similarity">
    <text evidence="1">Belongs to the type-I restriction system S methylase family.</text>
</comment>
<dbReference type="InterPro" id="IPR000055">
    <property type="entry name" value="Restrct_endonuc_typeI_TRD"/>
</dbReference>
<dbReference type="RefSeq" id="WP_002606272.1">
    <property type="nucleotide sequence ID" value="NZ_KB850943.1"/>
</dbReference>
<evidence type="ECO:0000256" key="2">
    <source>
        <dbReference type="ARBA" id="ARBA00022747"/>
    </source>
</evidence>
<dbReference type="AlphaFoldDB" id="N9WKR0"/>
<dbReference type="GO" id="GO:0003677">
    <property type="term" value="F:DNA binding"/>
    <property type="evidence" value="ECO:0007669"/>
    <property type="project" value="UniProtKB-KW"/>
</dbReference>
<protein>
    <recommendedName>
        <fullName evidence="4">Type I restriction modification DNA specificity domain-containing protein</fullName>
    </recommendedName>
</protein>
<accession>N9WKR0</accession>
<evidence type="ECO:0000313" key="6">
    <source>
        <dbReference type="Proteomes" id="UP000013051"/>
    </source>
</evidence>
<dbReference type="PATRIC" id="fig|999413.4.peg.595"/>
<gene>
    <name evidence="5" type="ORF">HMPREF1094_00573</name>
</gene>
<dbReference type="HOGENOM" id="CLU_021095_9_7_9"/>
<evidence type="ECO:0000256" key="1">
    <source>
        <dbReference type="ARBA" id="ARBA00010923"/>
    </source>
</evidence>
<keyword evidence="6" id="KW-1185">Reference proteome</keyword>
<evidence type="ECO:0000313" key="5">
    <source>
        <dbReference type="EMBL" id="ENY88122.1"/>
    </source>
</evidence>
<organism evidence="5 6">
    <name type="scientific">[Clostridium] innocuum 2959</name>
    <dbReference type="NCBI Taxonomy" id="999413"/>
    <lineage>
        <taxon>Bacteria</taxon>
        <taxon>Bacillati</taxon>
        <taxon>Bacillota</taxon>
        <taxon>Clostridia</taxon>
        <taxon>Eubacteriales</taxon>
        <taxon>Clostridiaceae</taxon>
        <taxon>Clostridium</taxon>
    </lineage>
</organism>
<dbReference type="eggNOG" id="COG0732">
    <property type="taxonomic scope" value="Bacteria"/>
</dbReference>
<dbReference type="InterPro" id="IPR052021">
    <property type="entry name" value="Type-I_RS_S_subunit"/>
</dbReference>
<dbReference type="SUPFAM" id="SSF116734">
    <property type="entry name" value="DNA methylase specificity domain"/>
    <property type="match status" value="1"/>
</dbReference>
<evidence type="ECO:0000259" key="4">
    <source>
        <dbReference type="Pfam" id="PF01420"/>
    </source>
</evidence>
<keyword evidence="3" id="KW-0238">DNA-binding</keyword>
<feature type="domain" description="Type I restriction modification DNA specificity" evidence="4">
    <location>
        <begin position="30"/>
        <end position="204"/>
    </location>
</feature>